<dbReference type="InterPro" id="IPR019140">
    <property type="entry name" value="MCM_complex-bd"/>
</dbReference>
<dbReference type="Proteomes" id="UP000215914">
    <property type="component" value="Unassembled WGS sequence"/>
</dbReference>
<evidence type="ECO:0000259" key="1">
    <source>
        <dbReference type="PROSITE" id="PS51840"/>
    </source>
</evidence>
<feature type="domain" description="C2 NT-type" evidence="1">
    <location>
        <begin position="98"/>
        <end position="236"/>
    </location>
</feature>
<comment type="caution">
    <text evidence="2">The sequence shown here is derived from an EMBL/GenBank/DDBJ whole genome shotgun (WGS) entry which is preliminary data.</text>
</comment>
<protein>
    <submittedName>
        <fullName evidence="2">Mini-chromosome maintenance complex-binding protein</fullName>
    </submittedName>
</protein>
<gene>
    <name evidence="2" type="ORF">HanXRQr2_Chr11g0483641</name>
</gene>
<dbReference type="PANTHER" id="PTHR47270">
    <property type="entry name" value="PROTEIN MLP1-LIKE"/>
    <property type="match status" value="1"/>
</dbReference>
<dbReference type="Pfam" id="PF09739">
    <property type="entry name" value="MCM_bind"/>
    <property type="match status" value="1"/>
</dbReference>
<dbReference type="PANTHER" id="PTHR47270:SF8">
    <property type="entry name" value="NT-TYPE C2 DOMAIN-CONTAINING PROTEIN"/>
    <property type="match status" value="1"/>
</dbReference>
<evidence type="ECO:0000313" key="2">
    <source>
        <dbReference type="EMBL" id="KAF5781437.1"/>
    </source>
</evidence>
<dbReference type="AlphaFoldDB" id="A0A9K3HMY8"/>
<dbReference type="Pfam" id="PF10358">
    <property type="entry name" value="NT-C2"/>
    <property type="match status" value="1"/>
</dbReference>
<dbReference type="PROSITE" id="PS51840">
    <property type="entry name" value="C2_NT"/>
    <property type="match status" value="1"/>
</dbReference>
<sequence length="236" mass="26347">MVGRQYDCLINPLGAVRSTFEKAVPTGADPTSFDGKDWGVSDLFREYLFQNEAVIQVPILTHSTVKWVQANLLVRFRGMIQDMLGNECYVGPYKNEGTWNSNKFTDISQFPMGHSQIFTVSQLHSIKVLFKQSLISVETVKAIAKTSRSLIQNGNCQWTENLSVYIWVPHDDASKRHGQSLHKLLISYGSGRSGILGEVTVNLSSHLSSETSTTVAEPLKNCSYGTILQVSHYKML</sequence>
<accession>A0A9K3HMY8</accession>
<organism evidence="2 3">
    <name type="scientific">Helianthus annuus</name>
    <name type="common">Common sunflower</name>
    <dbReference type="NCBI Taxonomy" id="4232"/>
    <lineage>
        <taxon>Eukaryota</taxon>
        <taxon>Viridiplantae</taxon>
        <taxon>Streptophyta</taxon>
        <taxon>Embryophyta</taxon>
        <taxon>Tracheophyta</taxon>
        <taxon>Spermatophyta</taxon>
        <taxon>Magnoliopsida</taxon>
        <taxon>eudicotyledons</taxon>
        <taxon>Gunneridae</taxon>
        <taxon>Pentapetalae</taxon>
        <taxon>asterids</taxon>
        <taxon>campanulids</taxon>
        <taxon>Asterales</taxon>
        <taxon>Asteraceae</taxon>
        <taxon>Asteroideae</taxon>
        <taxon>Heliantheae alliance</taxon>
        <taxon>Heliantheae</taxon>
        <taxon>Helianthus</taxon>
    </lineage>
</organism>
<reference evidence="2" key="2">
    <citation type="submission" date="2020-06" db="EMBL/GenBank/DDBJ databases">
        <title>Helianthus annuus Genome sequencing and assembly Release 2.</title>
        <authorList>
            <person name="Gouzy J."/>
            <person name="Langlade N."/>
            <person name="Munos S."/>
        </authorList>
    </citation>
    <scope>NUCLEOTIDE SEQUENCE</scope>
    <source>
        <tissue evidence="2">Leaves</tissue>
    </source>
</reference>
<evidence type="ECO:0000313" key="3">
    <source>
        <dbReference type="Proteomes" id="UP000215914"/>
    </source>
</evidence>
<dbReference type="InterPro" id="IPR019448">
    <property type="entry name" value="NT-C2"/>
</dbReference>
<name>A0A9K3HMY8_HELAN</name>
<proteinExistence type="predicted"/>
<dbReference type="Gramene" id="mRNA:HanXRQr2_Chr11g0483641">
    <property type="protein sequence ID" value="mRNA:HanXRQr2_Chr11g0483641"/>
    <property type="gene ID" value="HanXRQr2_Chr11g0483641"/>
</dbReference>
<reference evidence="2" key="1">
    <citation type="journal article" date="2017" name="Nature">
        <title>The sunflower genome provides insights into oil metabolism, flowering and Asterid evolution.</title>
        <authorList>
            <person name="Badouin H."/>
            <person name="Gouzy J."/>
            <person name="Grassa C.J."/>
            <person name="Murat F."/>
            <person name="Staton S.E."/>
            <person name="Cottret L."/>
            <person name="Lelandais-Briere C."/>
            <person name="Owens G.L."/>
            <person name="Carrere S."/>
            <person name="Mayjonade B."/>
            <person name="Legrand L."/>
            <person name="Gill N."/>
            <person name="Kane N.C."/>
            <person name="Bowers J.E."/>
            <person name="Hubner S."/>
            <person name="Bellec A."/>
            <person name="Berard A."/>
            <person name="Berges H."/>
            <person name="Blanchet N."/>
            <person name="Boniface M.C."/>
            <person name="Brunel D."/>
            <person name="Catrice O."/>
            <person name="Chaidir N."/>
            <person name="Claudel C."/>
            <person name="Donnadieu C."/>
            <person name="Faraut T."/>
            <person name="Fievet G."/>
            <person name="Helmstetter N."/>
            <person name="King M."/>
            <person name="Knapp S.J."/>
            <person name="Lai Z."/>
            <person name="Le Paslier M.C."/>
            <person name="Lippi Y."/>
            <person name="Lorenzon L."/>
            <person name="Mandel J.R."/>
            <person name="Marage G."/>
            <person name="Marchand G."/>
            <person name="Marquand E."/>
            <person name="Bret-Mestries E."/>
            <person name="Morien E."/>
            <person name="Nambeesan S."/>
            <person name="Nguyen T."/>
            <person name="Pegot-Espagnet P."/>
            <person name="Pouilly N."/>
            <person name="Raftis F."/>
            <person name="Sallet E."/>
            <person name="Schiex T."/>
            <person name="Thomas J."/>
            <person name="Vandecasteele C."/>
            <person name="Vares D."/>
            <person name="Vear F."/>
            <person name="Vautrin S."/>
            <person name="Crespi M."/>
            <person name="Mangin B."/>
            <person name="Burke J.M."/>
            <person name="Salse J."/>
            <person name="Munos S."/>
            <person name="Vincourt P."/>
            <person name="Rieseberg L.H."/>
            <person name="Langlade N.B."/>
        </authorList>
    </citation>
    <scope>NUCLEOTIDE SEQUENCE</scope>
    <source>
        <tissue evidence="2">Leaves</tissue>
    </source>
</reference>
<dbReference type="EMBL" id="MNCJ02000326">
    <property type="protein sequence ID" value="KAF5781437.1"/>
    <property type="molecule type" value="Genomic_DNA"/>
</dbReference>
<keyword evidence="3" id="KW-1185">Reference proteome</keyword>